<dbReference type="GO" id="GO:0032993">
    <property type="term" value="C:protein-DNA complex"/>
    <property type="evidence" value="ECO:0007669"/>
    <property type="project" value="TreeGrafter"/>
</dbReference>
<reference evidence="6" key="1">
    <citation type="submission" date="2020-10" db="EMBL/GenBank/DDBJ databases">
        <authorList>
            <person name="Gilroy R."/>
        </authorList>
    </citation>
    <scope>NUCLEOTIDE SEQUENCE</scope>
    <source>
        <strain evidence="6">CHK123-3438</strain>
    </source>
</reference>
<dbReference type="FunFam" id="1.10.10.10:FF:000001">
    <property type="entry name" value="LysR family transcriptional regulator"/>
    <property type="match status" value="1"/>
</dbReference>
<evidence type="ECO:0000256" key="3">
    <source>
        <dbReference type="ARBA" id="ARBA00023125"/>
    </source>
</evidence>
<keyword evidence="4" id="KW-0804">Transcription</keyword>
<evidence type="ECO:0000313" key="7">
    <source>
        <dbReference type="Proteomes" id="UP000886860"/>
    </source>
</evidence>
<dbReference type="PROSITE" id="PS50931">
    <property type="entry name" value="HTH_LYSR"/>
    <property type="match status" value="1"/>
</dbReference>
<evidence type="ECO:0000256" key="4">
    <source>
        <dbReference type="ARBA" id="ARBA00023163"/>
    </source>
</evidence>
<accession>A0A9D1KGU2</accession>
<comment type="similarity">
    <text evidence="1">Belongs to the LysR transcriptional regulatory family.</text>
</comment>
<dbReference type="InterPro" id="IPR036388">
    <property type="entry name" value="WH-like_DNA-bd_sf"/>
</dbReference>
<evidence type="ECO:0000256" key="1">
    <source>
        <dbReference type="ARBA" id="ARBA00009437"/>
    </source>
</evidence>
<organism evidence="6 7">
    <name type="scientific">Candidatus Caccovicinus merdipullorum</name>
    <dbReference type="NCBI Taxonomy" id="2840724"/>
    <lineage>
        <taxon>Bacteria</taxon>
        <taxon>Bacillati</taxon>
        <taxon>Bacillota</taxon>
        <taxon>Clostridia</taxon>
        <taxon>Eubacteriales</taxon>
        <taxon>Candidatus Caccovicinus</taxon>
    </lineage>
</organism>
<dbReference type="PRINTS" id="PR00039">
    <property type="entry name" value="HTHLYSR"/>
</dbReference>
<gene>
    <name evidence="6" type="ORF">IAB60_14130</name>
</gene>
<dbReference type="GO" id="GO:0003700">
    <property type="term" value="F:DNA-binding transcription factor activity"/>
    <property type="evidence" value="ECO:0007669"/>
    <property type="project" value="InterPro"/>
</dbReference>
<evidence type="ECO:0000256" key="2">
    <source>
        <dbReference type="ARBA" id="ARBA00023015"/>
    </source>
</evidence>
<evidence type="ECO:0000313" key="6">
    <source>
        <dbReference type="EMBL" id="HIT43210.1"/>
    </source>
</evidence>
<dbReference type="AlphaFoldDB" id="A0A9D1KGU2"/>
<dbReference type="SUPFAM" id="SSF53850">
    <property type="entry name" value="Periplasmic binding protein-like II"/>
    <property type="match status" value="1"/>
</dbReference>
<comment type="caution">
    <text evidence="6">The sequence shown here is derived from an EMBL/GenBank/DDBJ whole genome shotgun (WGS) entry which is preliminary data.</text>
</comment>
<dbReference type="InterPro" id="IPR000847">
    <property type="entry name" value="LysR_HTH_N"/>
</dbReference>
<dbReference type="CDD" id="cd08434">
    <property type="entry name" value="PBP2_GltC_like"/>
    <property type="match status" value="1"/>
</dbReference>
<dbReference type="InterPro" id="IPR005119">
    <property type="entry name" value="LysR_subst-bd"/>
</dbReference>
<name>A0A9D1KGU2_9FIRM</name>
<dbReference type="Gene3D" id="3.40.190.290">
    <property type="match status" value="1"/>
</dbReference>
<dbReference type="Pfam" id="PF03466">
    <property type="entry name" value="LysR_substrate"/>
    <property type="match status" value="1"/>
</dbReference>
<keyword evidence="3" id="KW-0238">DNA-binding</keyword>
<dbReference type="Pfam" id="PF00126">
    <property type="entry name" value="HTH_1"/>
    <property type="match status" value="1"/>
</dbReference>
<dbReference type="EMBL" id="DVKS01000232">
    <property type="protein sequence ID" value="HIT43210.1"/>
    <property type="molecule type" value="Genomic_DNA"/>
</dbReference>
<dbReference type="PANTHER" id="PTHR30346:SF28">
    <property type="entry name" value="HTH-TYPE TRANSCRIPTIONAL REGULATOR CYNR"/>
    <property type="match status" value="1"/>
</dbReference>
<evidence type="ECO:0000259" key="5">
    <source>
        <dbReference type="PROSITE" id="PS50931"/>
    </source>
</evidence>
<reference evidence="6" key="2">
    <citation type="journal article" date="2021" name="PeerJ">
        <title>Extensive microbial diversity within the chicken gut microbiome revealed by metagenomics and culture.</title>
        <authorList>
            <person name="Gilroy R."/>
            <person name="Ravi A."/>
            <person name="Getino M."/>
            <person name="Pursley I."/>
            <person name="Horton D.L."/>
            <person name="Alikhan N.F."/>
            <person name="Baker D."/>
            <person name="Gharbi K."/>
            <person name="Hall N."/>
            <person name="Watson M."/>
            <person name="Adriaenssens E.M."/>
            <person name="Foster-Nyarko E."/>
            <person name="Jarju S."/>
            <person name="Secka A."/>
            <person name="Antonio M."/>
            <person name="Oren A."/>
            <person name="Chaudhuri R.R."/>
            <person name="La Ragione R."/>
            <person name="Hildebrand F."/>
            <person name="Pallen M.J."/>
        </authorList>
    </citation>
    <scope>NUCLEOTIDE SEQUENCE</scope>
    <source>
        <strain evidence="6">CHK123-3438</strain>
    </source>
</reference>
<dbReference type="GO" id="GO:0003677">
    <property type="term" value="F:DNA binding"/>
    <property type="evidence" value="ECO:0007669"/>
    <property type="project" value="UniProtKB-KW"/>
</dbReference>
<dbReference type="Proteomes" id="UP000886860">
    <property type="component" value="Unassembled WGS sequence"/>
</dbReference>
<dbReference type="PANTHER" id="PTHR30346">
    <property type="entry name" value="TRANSCRIPTIONAL DUAL REGULATOR HCAR-RELATED"/>
    <property type="match status" value="1"/>
</dbReference>
<keyword evidence="2" id="KW-0805">Transcription regulation</keyword>
<protein>
    <submittedName>
        <fullName evidence="6">LysR family transcriptional regulator</fullName>
    </submittedName>
</protein>
<dbReference type="SUPFAM" id="SSF46785">
    <property type="entry name" value="Winged helix' DNA-binding domain"/>
    <property type="match status" value="1"/>
</dbReference>
<feature type="domain" description="HTH lysR-type" evidence="5">
    <location>
        <begin position="1"/>
        <end position="58"/>
    </location>
</feature>
<dbReference type="InterPro" id="IPR036390">
    <property type="entry name" value="WH_DNA-bd_sf"/>
</dbReference>
<proteinExistence type="inferred from homology"/>
<sequence>MNLFYLRYFVTLARVKHYTRAAEQLCITQPSLSHAISQLENELGVPLFEKSGRNTTLTRFGEEFLVCAEHTLSTLDAGVSSIRKSARGEGLIRLGFLRTLGVEFIPRLAAGFLKKNAELDIHFTFHTGVTQHLLEGLAARKYDLIFCSEPLEKENLTVIPIQKQDLVLITPKDHPLASRNDIDLEETLLYPHIFFDKSSGIRNVVDRMFSQIGRQPEIAYETEEDQVIAGLVAQKFGIALVPYMDLLLKLDVKILSIRSPSCERAIFMINDNRIYMPPAVKRFREFVADGK</sequence>
<dbReference type="Gene3D" id="1.10.10.10">
    <property type="entry name" value="Winged helix-like DNA-binding domain superfamily/Winged helix DNA-binding domain"/>
    <property type="match status" value="1"/>
</dbReference>